<sequence>MHRKQKDEQCLFFTKNGVFQYIYLKLFLSNHNHLYSGAK</sequence>
<accession>A6INS8</accession>
<organism evidence="1 2">
    <name type="scientific">Rattus norvegicus</name>
    <name type="common">Rat</name>
    <dbReference type="NCBI Taxonomy" id="10116"/>
    <lineage>
        <taxon>Eukaryota</taxon>
        <taxon>Metazoa</taxon>
        <taxon>Chordata</taxon>
        <taxon>Craniata</taxon>
        <taxon>Vertebrata</taxon>
        <taxon>Euteleostomi</taxon>
        <taxon>Mammalia</taxon>
        <taxon>Eutheria</taxon>
        <taxon>Euarchontoglires</taxon>
        <taxon>Glires</taxon>
        <taxon>Rodentia</taxon>
        <taxon>Myomorpha</taxon>
        <taxon>Muroidea</taxon>
        <taxon>Muridae</taxon>
        <taxon>Murinae</taxon>
        <taxon>Rattus</taxon>
    </lineage>
</organism>
<protein>
    <submittedName>
        <fullName evidence="1">RCG22367</fullName>
    </submittedName>
</protein>
<gene>
    <name evidence="1" type="ORF">rCG_22367</name>
</gene>
<evidence type="ECO:0000313" key="1">
    <source>
        <dbReference type="EMBL" id="EDL99133.1"/>
    </source>
</evidence>
<name>A6INS8_RAT</name>
<proteinExistence type="predicted"/>
<evidence type="ECO:0000313" key="2">
    <source>
        <dbReference type="Proteomes" id="UP000234681"/>
    </source>
</evidence>
<dbReference type="Proteomes" id="UP000234681">
    <property type="component" value="Chromosome 9"/>
</dbReference>
<reference evidence="1 2" key="1">
    <citation type="submission" date="2005-09" db="EMBL/GenBank/DDBJ databases">
        <authorList>
            <person name="Mural R.J."/>
            <person name="Li P.W."/>
            <person name="Adams M.D."/>
            <person name="Amanatides P.G."/>
            <person name="Baden-Tillson H."/>
            <person name="Barnstead M."/>
            <person name="Chin S.H."/>
            <person name="Dew I."/>
            <person name="Evans C.A."/>
            <person name="Ferriera S."/>
            <person name="Flanigan M."/>
            <person name="Fosler C."/>
            <person name="Glodek A."/>
            <person name="Gu Z."/>
            <person name="Holt R.A."/>
            <person name="Jennings D."/>
            <person name="Kraft C.L."/>
            <person name="Lu F."/>
            <person name="Nguyen T."/>
            <person name="Nusskern D.R."/>
            <person name="Pfannkoch C.M."/>
            <person name="Sitter C."/>
            <person name="Sutton G.G."/>
            <person name="Venter J.C."/>
            <person name="Wang Z."/>
            <person name="Woodage T."/>
            <person name="Zheng X.H."/>
            <person name="Zhong F."/>
        </authorList>
    </citation>
    <scope>NUCLEOTIDE SEQUENCE [LARGE SCALE GENOMIC DNA]</scope>
    <source>
        <strain>BN</strain>
        <strain evidence="2">Sprague-Dawley</strain>
    </source>
</reference>
<dbReference type="AlphaFoldDB" id="A6INS8"/>
<dbReference type="EMBL" id="CH473965">
    <property type="protein sequence ID" value="EDL99133.1"/>
    <property type="molecule type" value="Genomic_DNA"/>
</dbReference>